<dbReference type="Gene3D" id="2.40.160.20">
    <property type="match status" value="1"/>
</dbReference>
<evidence type="ECO:0000259" key="6">
    <source>
        <dbReference type="Pfam" id="PF13505"/>
    </source>
</evidence>
<organism evidence="7 8">
    <name type="scientific">Phyllobacterium ifriqiyense</name>
    <dbReference type="NCBI Taxonomy" id="314238"/>
    <lineage>
        <taxon>Bacteria</taxon>
        <taxon>Pseudomonadati</taxon>
        <taxon>Pseudomonadota</taxon>
        <taxon>Alphaproteobacteria</taxon>
        <taxon>Hyphomicrobiales</taxon>
        <taxon>Phyllobacteriaceae</taxon>
        <taxon>Phyllobacterium</taxon>
    </lineage>
</organism>
<accession>A0ABU0S602</accession>
<dbReference type="Proteomes" id="UP001237780">
    <property type="component" value="Unassembled WGS sequence"/>
</dbReference>
<dbReference type="PANTHER" id="PTHR34001:SF3">
    <property type="entry name" value="BLL7405 PROTEIN"/>
    <property type="match status" value="1"/>
</dbReference>
<dbReference type="SUPFAM" id="SSF56925">
    <property type="entry name" value="OMPA-like"/>
    <property type="match status" value="1"/>
</dbReference>
<evidence type="ECO:0000256" key="2">
    <source>
        <dbReference type="ARBA" id="ARBA00022729"/>
    </source>
</evidence>
<keyword evidence="2" id="KW-0732">Signal</keyword>
<proteinExistence type="inferred from homology"/>
<keyword evidence="4" id="KW-0998">Cell outer membrane</keyword>
<reference evidence="7 8" key="1">
    <citation type="submission" date="2023-07" db="EMBL/GenBank/DDBJ databases">
        <title>Comparative genomics of wheat-associated soil bacteria to identify genetic determinants of phenazine resistance.</title>
        <authorList>
            <person name="Mouncey N."/>
        </authorList>
    </citation>
    <scope>NUCLEOTIDE SEQUENCE [LARGE SCALE GENOMIC DNA]</scope>
    <source>
        <strain evidence="7 8">W4I11</strain>
    </source>
</reference>
<dbReference type="InterPro" id="IPR011250">
    <property type="entry name" value="OMP/PagP_B-barrel"/>
</dbReference>
<dbReference type="InterPro" id="IPR027385">
    <property type="entry name" value="Beta-barrel_OMP"/>
</dbReference>
<dbReference type="Pfam" id="PF13505">
    <property type="entry name" value="OMP_b-brl"/>
    <property type="match status" value="1"/>
</dbReference>
<evidence type="ECO:0000256" key="4">
    <source>
        <dbReference type="ARBA" id="ARBA00023237"/>
    </source>
</evidence>
<evidence type="ECO:0000256" key="3">
    <source>
        <dbReference type="ARBA" id="ARBA00023136"/>
    </source>
</evidence>
<evidence type="ECO:0000256" key="1">
    <source>
        <dbReference type="ARBA" id="ARBA00004442"/>
    </source>
</evidence>
<dbReference type="EMBL" id="JAUSZT010000002">
    <property type="protein sequence ID" value="MDQ0995350.1"/>
    <property type="molecule type" value="Genomic_DNA"/>
</dbReference>
<protein>
    <submittedName>
        <fullName evidence="7">Outer membrane immunogenic protein</fullName>
    </submittedName>
</protein>
<evidence type="ECO:0000256" key="5">
    <source>
        <dbReference type="ARBA" id="ARBA00038306"/>
    </source>
</evidence>
<keyword evidence="3" id="KW-0472">Membrane</keyword>
<dbReference type="InterPro" id="IPR051692">
    <property type="entry name" value="OMP-like"/>
</dbReference>
<sequence>MIYLARAVGASDLLALSEVKSEAALCSLECGTLRKILFCSFILIGSSGAMAADVTNSRPPVSEGSFTWSGGYIGIQGGGGWASGDFSGFGINGSEDANGGTLGGFVGYNHQFHNNLVIGIEGDLEYNWNEQQVFGADFGTDWAGSVRGRIGYAFDQALVYAAAGWATTRGYVEVPGLGEDEKAFNGYTVGAGLDYAFSNQIFGRLDYRYSDYGDKDLQGINVDVDQHAVKIGLGVKF</sequence>
<feature type="domain" description="Outer membrane protein beta-barrel" evidence="6">
    <location>
        <begin position="41"/>
        <end position="237"/>
    </location>
</feature>
<evidence type="ECO:0000313" key="8">
    <source>
        <dbReference type="Proteomes" id="UP001237780"/>
    </source>
</evidence>
<gene>
    <name evidence="7" type="ORF">QFZ34_000527</name>
</gene>
<name>A0ABU0S602_9HYPH</name>
<evidence type="ECO:0000313" key="7">
    <source>
        <dbReference type="EMBL" id="MDQ0995350.1"/>
    </source>
</evidence>
<keyword evidence="8" id="KW-1185">Reference proteome</keyword>
<comment type="caution">
    <text evidence="7">The sequence shown here is derived from an EMBL/GenBank/DDBJ whole genome shotgun (WGS) entry which is preliminary data.</text>
</comment>
<comment type="similarity">
    <text evidence="5">Belongs to the Omp25/RopB family.</text>
</comment>
<comment type="subcellular location">
    <subcellularLocation>
        <location evidence="1">Cell outer membrane</location>
    </subcellularLocation>
</comment>
<dbReference type="PANTHER" id="PTHR34001">
    <property type="entry name" value="BLL7405 PROTEIN"/>
    <property type="match status" value="1"/>
</dbReference>